<reference evidence="3" key="2">
    <citation type="submission" date="2023-07" db="EMBL/GenBank/DDBJ databases">
        <title>Genome mining of underrepresented organisms for secondary metabolites.</title>
        <authorList>
            <person name="D'Agostino P.M."/>
        </authorList>
    </citation>
    <scope>NUCLEOTIDE SEQUENCE [LARGE SCALE GENOMIC DNA]</scope>
    <source>
        <strain evidence="3">WS4403</strain>
    </source>
</reference>
<feature type="compositionally biased region" description="Basic and acidic residues" evidence="1">
    <location>
        <begin position="1"/>
        <end position="11"/>
    </location>
</feature>
<organism evidence="2 3">
    <name type="scientific">Winslowiella toletana</name>
    <dbReference type="NCBI Taxonomy" id="92490"/>
    <lineage>
        <taxon>Bacteria</taxon>
        <taxon>Pseudomonadati</taxon>
        <taxon>Pseudomonadota</taxon>
        <taxon>Gammaproteobacteria</taxon>
        <taxon>Enterobacterales</taxon>
        <taxon>Erwiniaceae</taxon>
        <taxon>Winslowiella</taxon>
    </lineage>
</organism>
<keyword evidence="3" id="KW-1185">Reference proteome</keyword>
<evidence type="ECO:0000256" key="1">
    <source>
        <dbReference type="SAM" id="MobiDB-lite"/>
    </source>
</evidence>
<protein>
    <submittedName>
        <fullName evidence="2">Uncharacterized protein</fullName>
    </submittedName>
</protein>
<gene>
    <name evidence="2" type="ORF">J2125_000214</name>
</gene>
<name>A0ABS4P2Y9_9GAMM</name>
<dbReference type="Proteomes" id="UP001195624">
    <property type="component" value="Unassembled WGS sequence"/>
</dbReference>
<reference evidence="2 3" key="1">
    <citation type="submission" date="2021-03" db="EMBL/GenBank/DDBJ databases">
        <authorList>
            <person name="D'Agostino P."/>
            <person name="Huntemann M."/>
            <person name="Clum A."/>
            <person name="Spunde A."/>
            <person name="Palaniappan K."/>
            <person name="Ritter S."/>
            <person name="Mikhailova N."/>
            <person name="Chen I.-M."/>
            <person name="Stamatis D."/>
            <person name="Reddy T."/>
            <person name="O'Malley R."/>
            <person name="Daum C."/>
            <person name="Shapiro N."/>
            <person name="Ivanova N."/>
            <person name="Kyrpides N."/>
            <person name="Woyke T."/>
        </authorList>
    </citation>
    <scope>NUCLEOTIDE SEQUENCE [LARGE SCALE GENOMIC DNA]</scope>
    <source>
        <strain evidence="2 3">WS4403</strain>
    </source>
</reference>
<feature type="region of interest" description="Disordered" evidence="1">
    <location>
        <begin position="1"/>
        <end position="31"/>
    </location>
</feature>
<proteinExistence type="predicted"/>
<evidence type="ECO:0000313" key="2">
    <source>
        <dbReference type="EMBL" id="MBP2167022.1"/>
    </source>
</evidence>
<dbReference type="EMBL" id="JAGGMQ010000001">
    <property type="protein sequence ID" value="MBP2167022.1"/>
    <property type="molecule type" value="Genomic_DNA"/>
</dbReference>
<accession>A0ABS4P2Y9</accession>
<sequence length="31" mass="3376">MAKTTAAERKASQRTRQAAAGEKKLELMLDA</sequence>
<comment type="caution">
    <text evidence="2">The sequence shown here is derived from an EMBL/GenBank/DDBJ whole genome shotgun (WGS) entry which is preliminary data.</text>
</comment>
<feature type="compositionally biased region" description="Basic and acidic residues" evidence="1">
    <location>
        <begin position="21"/>
        <end position="31"/>
    </location>
</feature>
<evidence type="ECO:0000313" key="3">
    <source>
        <dbReference type="Proteomes" id="UP001195624"/>
    </source>
</evidence>